<proteinExistence type="predicted"/>
<protein>
    <submittedName>
        <fullName evidence="1">7727_t:CDS:1</fullName>
    </submittedName>
</protein>
<feature type="non-terminal residue" evidence="1">
    <location>
        <position position="1"/>
    </location>
</feature>
<keyword evidence="2" id="KW-1185">Reference proteome</keyword>
<comment type="caution">
    <text evidence="1">The sequence shown here is derived from an EMBL/GenBank/DDBJ whole genome shotgun (WGS) entry which is preliminary data.</text>
</comment>
<organism evidence="1 2">
    <name type="scientific">Cetraspora pellucida</name>
    <dbReference type="NCBI Taxonomy" id="1433469"/>
    <lineage>
        <taxon>Eukaryota</taxon>
        <taxon>Fungi</taxon>
        <taxon>Fungi incertae sedis</taxon>
        <taxon>Mucoromycota</taxon>
        <taxon>Glomeromycotina</taxon>
        <taxon>Glomeromycetes</taxon>
        <taxon>Diversisporales</taxon>
        <taxon>Gigasporaceae</taxon>
        <taxon>Cetraspora</taxon>
    </lineage>
</organism>
<reference evidence="1" key="1">
    <citation type="submission" date="2021-06" db="EMBL/GenBank/DDBJ databases">
        <authorList>
            <person name="Kallberg Y."/>
            <person name="Tangrot J."/>
            <person name="Rosling A."/>
        </authorList>
    </citation>
    <scope>NUCLEOTIDE SEQUENCE</scope>
    <source>
        <strain evidence="1">FL966</strain>
    </source>
</reference>
<accession>A0A9N9PC15</accession>
<name>A0A9N9PC15_9GLOM</name>
<evidence type="ECO:0000313" key="2">
    <source>
        <dbReference type="Proteomes" id="UP000789759"/>
    </source>
</evidence>
<dbReference type="EMBL" id="CAJVQA010058515">
    <property type="protein sequence ID" value="CAG8827155.1"/>
    <property type="molecule type" value="Genomic_DNA"/>
</dbReference>
<evidence type="ECO:0000313" key="1">
    <source>
        <dbReference type="EMBL" id="CAG8827155.1"/>
    </source>
</evidence>
<dbReference type="Proteomes" id="UP000789759">
    <property type="component" value="Unassembled WGS sequence"/>
</dbReference>
<dbReference type="AlphaFoldDB" id="A0A9N9PC15"/>
<sequence length="42" mass="4578">GSNVRGGNAEVEIGRGCCSSIEDIEDSEFGVNVIEYEFVKLR</sequence>
<feature type="non-terminal residue" evidence="1">
    <location>
        <position position="42"/>
    </location>
</feature>
<gene>
    <name evidence="1" type="ORF">CPELLU_LOCUS20282</name>
</gene>